<sequence length="125" mass="13955">MKTKSCGYVQFCPIPEGIRAGLDVPWGTAQRAGVEVKPLFHASSTAQDVEPQQAGRRREEEKGCRQGNKKEEDEVGNEEEIGDANKEEDGNMNEEDEGSWRKMARMEEIVFGQQGTSKWSSHPEG</sequence>
<name>A0AAV7M1N4_PLEWA</name>
<evidence type="ECO:0000313" key="2">
    <source>
        <dbReference type="EMBL" id="KAJ1097671.1"/>
    </source>
</evidence>
<keyword evidence="3" id="KW-1185">Reference proteome</keyword>
<dbReference type="AlphaFoldDB" id="A0AAV7M1N4"/>
<feature type="region of interest" description="Disordered" evidence="1">
    <location>
        <begin position="40"/>
        <end position="125"/>
    </location>
</feature>
<dbReference type="Proteomes" id="UP001066276">
    <property type="component" value="Chromosome 10"/>
</dbReference>
<protein>
    <submittedName>
        <fullName evidence="2">Uncharacterized protein</fullName>
    </submittedName>
</protein>
<dbReference type="EMBL" id="JANPWB010000014">
    <property type="protein sequence ID" value="KAJ1097671.1"/>
    <property type="molecule type" value="Genomic_DNA"/>
</dbReference>
<feature type="compositionally biased region" description="Basic and acidic residues" evidence="1">
    <location>
        <begin position="98"/>
        <end position="108"/>
    </location>
</feature>
<accession>A0AAV7M1N4</accession>
<organism evidence="2 3">
    <name type="scientific">Pleurodeles waltl</name>
    <name type="common">Iberian ribbed newt</name>
    <dbReference type="NCBI Taxonomy" id="8319"/>
    <lineage>
        <taxon>Eukaryota</taxon>
        <taxon>Metazoa</taxon>
        <taxon>Chordata</taxon>
        <taxon>Craniata</taxon>
        <taxon>Vertebrata</taxon>
        <taxon>Euteleostomi</taxon>
        <taxon>Amphibia</taxon>
        <taxon>Batrachia</taxon>
        <taxon>Caudata</taxon>
        <taxon>Salamandroidea</taxon>
        <taxon>Salamandridae</taxon>
        <taxon>Pleurodelinae</taxon>
        <taxon>Pleurodeles</taxon>
    </lineage>
</organism>
<gene>
    <name evidence="2" type="ORF">NDU88_002788</name>
</gene>
<feature type="compositionally biased region" description="Polar residues" evidence="1">
    <location>
        <begin position="113"/>
        <end position="125"/>
    </location>
</feature>
<evidence type="ECO:0000313" key="3">
    <source>
        <dbReference type="Proteomes" id="UP001066276"/>
    </source>
</evidence>
<proteinExistence type="predicted"/>
<evidence type="ECO:0000256" key="1">
    <source>
        <dbReference type="SAM" id="MobiDB-lite"/>
    </source>
</evidence>
<comment type="caution">
    <text evidence="2">The sequence shown here is derived from an EMBL/GenBank/DDBJ whole genome shotgun (WGS) entry which is preliminary data.</text>
</comment>
<reference evidence="2" key="1">
    <citation type="journal article" date="2022" name="bioRxiv">
        <title>Sequencing and chromosome-scale assembly of the giantPleurodeles waltlgenome.</title>
        <authorList>
            <person name="Brown T."/>
            <person name="Elewa A."/>
            <person name="Iarovenko S."/>
            <person name="Subramanian E."/>
            <person name="Araus A.J."/>
            <person name="Petzold A."/>
            <person name="Susuki M."/>
            <person name="Suzuki K.-i.T."/>
            <person name="Hayashi T."/>
            <person name="Toyoda A."/>
            <person name="Oliveira C."/>
            <person name="Osipova E."/>
            <person name="Leigh N.D."/>
            <person name="Simon A."/>
            <person name="Yun M.H."/>
        </authorList>
    </citation>
    <scope>NUCLEOTIDE SEQUENCE</scope>
    <source>
        <strain evidence="2">20211129_DDA</strain>
        <tissue evidence="2">Liver</tissue>
    </source>
</reference>
<feature type="compositionally biased region" description="Basic and acidic residues" evidence="1">
    <location>
        <begin position="56"/>
        <end position="72"/>
    </location>
</feature>
<feature type="compositionally biased region" description="Acidic residues" evidence="1">
    <location>
        <begin position="73"/>
        <end position="82"/>
    </location>
</feature>